<evidence type="ECO:0000313" key="2">
    <source>
        <dbReference type="EMBL" id="MDA0645304.1"/>
    </source>
</evidence>
<evidence type="ECO:0008006" key="4">
    <source>
        <dbReference type="Google" id="ProtNLM"/>
    </source>
</evidence>
<dbReference type="Proteomes" id="UP001212498">
    <property type="component" value="Unassembled WGS sequence"/>
</dbReference>
<dbReference type="EMBL" id="JAPNUD010000132">
    <property type="protein sequence ID" value="MDA0645304.1"/>
    <property type="molecule type" value="Genomic_DNA"/>
</dbReference>
<feature type="transmembrane region" description="Helical" evidence="1">
    <location>
        <begin position="182"/>
        <end position="203"/>
    </location>
</feature>
<feature type="transmembrane region" description="Helical" evidence="1">
    <location>
        <begin position="148"/>
        <end position="170"/>
    </location>
</feature>
<proteinExistence type="predicted"/>
<keyword evidence="3" id="KW-1185">Reference proteome</keyword>
<feature type="transmembrane region" description="Helical" evidence="1">
    <location>
        <begin position="124"/>
        <end position="142"/>
    </location>
</feature>
<keyword evidence="1" id="KW-1133">Transmembrane helix</keyword>
<gene>
    <name evidence="2" type="ORF">OUY24_32160</name>
</gene>
<sequence length="250" mass="26875">MNGKDAFSAAAMMSLTAAVMIAQPWAFYVAAAFGTLVSNPEGMDDSATNWRSTDQNGVTTELDNLVTELEALKTQLKEEGKWEGGAFQSFSGVHGSFVESIGQLKNIRDETGNAVSSTADFMKIVSYIVLAIAGVMLAWGIFCFATRWHPVSAVTVYGMSAALGKAILAATKKIVASNWKKTAVLAGIMFLAVQYTQMTGQMFPTVDPIPSEMSVLNTGDPTSMRQPFTNDGLVYDEDTGQLRPDTNLQV</sequence>
<keyword evidence="1" id="KW-0812">Transmembrane</keyword>
<dbReference type="Gene3D" id="1.10.287.1060">
    <property type="entry name" value="ESAT-6-like"/>
    <property type="match status" value="1"/>
</dbReference>
<name>A0ABT4T7Q7_9ACTN</name>
<organism evidence="2 3">
    <name type="scientific">Nonomuraea ferruginea</name>
    <dbReference type="NCBI Taxonomy" id="46174"/>
    <lineage>
        <taxon>Bacteria</taxon>
        <taxon>Bacillati</taxon>
        <taxon>Actinomycetota</taxon>
        <taxon>Actinomycetes</taxon>
        <taxon>Streptosporangiales</taxon>
        <taxon>Streptosporangiaceae</taxon>
        <taxon>Nonomuraea</taxon>
    </lineage>
</organism>
<dbReference type="SUPFAM" id="SSF140453">
    <property type="entry name" value="EsxAB dimer-like"/>
    <property type="match status" value="1"/>
</dbReference>
<keyword evidence="1" id="KW-0472">Membrane</keyword>
<dbReference type="RefSeq" id="WP_271278994.1">
    <property type="nucleotide sequence ID" value="NZ_BAABFD010000009.1"/>
</dbReference>
<evidence type="ECO:0000313" key="3">
    <source>
        <dbReference type="Proteomes" id="UP001212498"/>
    </source>
</evidence>
<feature type="transmembrane region" description="Helical" evidence="1">
    <location>
        <begin position="6"/>
        <end position="33"/>
    </location>
</feature>
<protein>
    <recommendedName>
        <fullName evidence="4">WXG100 family type VII secretion target</fullName>
    </recommendedName>
</protein>
<accession>A0ABT4T7Q7</accession>
<dbReference type="InterPro" id="IPR036689">
    <property type="entry name" value="ESAT-6-like_sf"/>
</dbReference>
<reference evidence="2 3" key="1">
    <citation type="submission" date="2022-11" db="EMBL/GenBank/DDBJ databases">
        <title>Nonomuraea corallina sp. nov., a new species of the genus Nonomuraea isolated from sea side sediment in Thai sea.</title>
        <authorList>
            <person name="Ngamcharungchit C."/>
            <person name="Matsumoto A."/>
            <person name="Suriyachadkun C."/>
            <person name="Panbangred W."/>
            <person name="Inahashi Y."/>
            <person name="Intra B."/>
        </authorList>
    </citation>
    <scope>NUCLEOTIDE SEQUENCE [LARGE SCALE GENOMIC DNA]</scope>
    <source>
        <strain evidence="2 3">DSM 43553</strain>
    </source>
</reference>
<evidence type="ECO:0000256" key="1">
    <source>
        <dbReference type="SAM" id="Phobius"/>
    </source>
</evidence>
<comment type="caution">
    <text evidence="2">The sequence shown here is derived from an EMBL/GenBank/DDBJ whole genome shotgun (WGS) entry which is preliminary data.</text>
</comment>